<dbReference type="EMBL" id="CAJOBE010003640">
    <property type="protein sequence ID" value="CAF3892417.1"/>
    <property type="molecule type" value="Genomic_DNA"/>
</dbReference>
<proteinExistence type="predicted"/>
<protein>
    <recommendedName>
        <fullName evidence="2">WSC domain-containing protein</fullName>
    </recommendedName>
</protein>
<dbReference type="Proteomes" id="UP000663874">
    <property type="component" value="Unassembled WGS sequence"/>
</dbReference>
<dbReference type="InterPro" id="IPR016186">
    <property type="entry name" value="C-type_lectin-like/link_sf"/>
</dbReference>
<name>A0A819HA27_9BILA</name>
<sequence>MGTKKSKSGVVSSSSNNMYADIEQRIAQVTDSTHLSFDSTQIHKASREAKMMAVAWIMVCKFDCRLYGGFVRDWIVGHFIGRPKNKTVDQWIQYDNSTAHLHPEIVPADLDCYLPAHGLSDIDEVLDELGKLQMTVNVHRDQWRYLLFVDQNTPTGPFTIDLIIPHIGIHKYDRIDFDVNNLYVEKNYTKHLGMRIDITYAPYSITLEKIVDNIRKKRFYLLAGVESTPCGKVIVERIDKMKTRGWQQLDDALPPVVPSGGPSSNVELKPVPNSSSIYQKILQKMNSAFSGNKLEIVSIEEIKNAELQSISYMEPTLCFRLCETSIIYIQDKICRCSGGGLMDHSRQRDIFCTIPCPTPGNRQVKATNNTCGGKETYSAYAEYQFYTRHAHLFEYRIKFTSCQFWNTSGYYDTLQVKIDESSVKSSLTKLDRCAGACLDQNVTTKSIAFNSDNNQCLCIMPQKLNVDSDRTLYLTILPNNSCNRYCDNTLGDSNVEHQFKCGSLNDSRIWAIYELIDLCPIDFIYIKELKECMSTYKGFWESCPSSSIKYVYDGNITWNNFLKVIEQLNLTKSIVTIDFDDDVTIDPSWKCPITTTTKNSNSSDTSYFISSFFNTKYLLDNGCLRVGSYSWSSYSLSYHLCITYSISKDPLFDHLESYSIYTSGMNQILYDCPMNWLDLNGYCYQISDERKTIQEARNSCITVSEAEKSKRHEELIARIVFSDDDDDDDDKKERHNKLKDYISDLLEGEIVQYTSHWQGRLGFFLLDTNISSNESTDQDDKNIPLLRSNININRSSMNEFQLIDLNVINNLTRKNDSCLVFTRSMIDDKESSILNNIQINNCSKPRHVLCRTKPIIARNFEIGCFHKPLTLGVPVMISNLLTFELCLSICKELETNIGVLHMNKCYCFNAAFTWIAEITRNHSKHKKYDCGNPCPGNKHERCGDENTIFIFYVSGYLFSSRFALRNKLDKPNPDFIFDDCINLNSVNPSTMYQFNFKRTNDIHPRHCLELCTNYKQKYALLNSNKCLCTNVSLKKKQDDPYPSLDFNCTRECPANYFYTCGNTSNSSIYSMYVMELNCPTGFTLEKDKRRCVYTNTLIEKNSFSKAQSYCKSIGGILAKMNDILEIQDVLLSSAFIFYTILSYSSSSYYSYSNPLDNKKYFWIDRTFNIINNNVTLDHPIGRCSQTSESIDQNCILLRYQRILIENTTSYERCFTESNECSSKSAMPVCVDKHIEFDSNIIPSTNDNNPSIISINTSIDYSCGNDKKYHLIDQYCYKIDFHETTWQDAKAECERDNAMLFIPEKMMILKMIRLLFLRQRSYTSSSIAHVGFIYNNQNHTIMRYSTKNENILENVSDPDSFFYECESTFRKYYGKLSLSTKEKNQLKSQQTGCGYVDFRHDTDLSISCDEIPCDRVATVICQKSPIRKIRAIIAKSGYIDEPVDDESNDQKSTKSIGRDFAPIFYVIGIVFILILLVFIGILYNQYVARKKNNTQHNEPVYSPLLMANEFDLS</sequence>
<dbReference type="InterPro" id="IPR016187">
    <property type="entry name" value="CTDL_fold"/>
</dbReference>
<reference evidence="3" key="1">
    <citation type="submission" date="2021-02" db="EMBL/GenBank/DDBJ databases">
        <authorList>
            <person name="Nowell W R."/>
        </authorList>
    </citation>
    <scope>NUCLEOTIDE SEQUENCE</scope>
</reference>
<comment type="caution">
    <text evidence="3">The sequence shown here is derived from an EMBL/GenBank/DDBJ whole genome shotgun (WGS) entry which is preliminary data.</text>
</comment>
<dbReference type="InterPro" id="IPR002889">
    <property type="entry name" value="WSC_carb-bd"/>
</dbReference>
<keyword evidence="1" id="KW-0472">Membrane</keyword>
<evidence type="ECO:0000313" key="3">
    <source>
        <dbReference type="EMBL" id="CAF3892417.1"/>
    </source>
</evidence>
<gene>
    <name evidence="3" type="ORF">FNK824_LOCUS20130</name>
</gene>
<dbReference type="Gene3D" id="3.10.100.10">
    <property type="entry name" value="Mannose-Binding Protein A, subunit A"/>
    <property type="match status" value="1"/>
</dbReference>
<accession>A0A819HA27</accession>
<evidence type="ECO:0000313" key="4">
    <source>
        <dbReference type="Proteomes" id="UP000663874"/>
    </source>
</evidence>
<evidence type="ECO:0000256" key="1">
    <source>
        <dbReference type="SAM" id="Phobius"/>
    </source>
</evidence>
<dbReference type="SUPFAM" id="SSF56436">
    <property type="entry name" value="C-type lectin-like"/>
    <property type="match status" value="3"/>
</dbReference>
<feature type="transmembrane region" description="Helical" evidence="1">
    <location>
        <begin position="1462"/>
        <end position="1482"/>
    </location>
</feature>
<keyword evidence="1" id="KW-0812">Transmembrane</keyword>
<organism evidence="3 4">
    <name type="scientific">Rotaria sordida</name>
    <dbReference type="NCBI Taxonomy" id="392033"/>
    <lineage>
        <taxon>Eukaryota</taxon>
        <taxon>Metazoa</taxon>
        <taxon>Spiralia</taxon>
        <taxon>Gnathifera</taxon>
        <taxon>Rotifera</taxon>
        <taxon>Eurotatoria</taxon>
        <taxon>Bdelloidea</taxon>
        <taxon>Philodinida</taxon>
        <taxon>Philodinidae</taxon>
        <taxon>Rotaria</taxon>
    </lineage>
</organism>
<evidence type="ECO:0000259" key="2">
    <source>
        <dbReference type="PROSITE" id="PS51212"/>
    </source>
</evidence>
<dbReference type="PROSITE" id="PS51212">
    <property type="entry name" value="WSC"/>
    <property type="match status" value="2"/>
</dbReference>
<feature type="domain" description="WSC" evidence="2">
    <location>
        <begin position="858"/>
        <end position="954"/>
    </location>
</feature>
<keyword evidence="1" id="KW-1133">Transmembrane helix</keyword>
<feature type="domain" description="WSC" evidence="2">
    <location>
        <begin position="974"/>
        <end position="1075"/>
    </location>
</feature>